<dbReference type="SUPFAM" id="SSF55545">
    <property type="entry name" value="beta-N-acetylhexosaminidase-like domain"/>
    <property type="match status" value="1"/>
</dbReference>
<evidence type="ECO:0000256" key="2">
    <source>
        <dbReference type="ARBA" id="ARBA00006285"/>
    </source>
</evidence>
<dbReference type="PANTHER" id="PTHR22600:SF57">
    <property type="entry name" value="BETA-N-ACETYLHEXOSAMINIDASE"/>
    <property type="match status" value="1"/>
</dbReference>
<comment type="similarity">
    <text evidence="2">Belongs to the glycosyl hydrolase 20 family.</text>
</comment>
<evidence type="ECO:0000313" key="9">
    <source>
        <dbReference type="EMBL" id="GAA4489989.1"/>
    </source>
</evidence>
<sequence length="939" mass="98799">MVALVTLAGLTGVPAAAVADAASPPPAVVPALRSWNGGAGTFSLRPGSRVVVDAAHAADLRDDARTFAADLAAAGAERLPVVTGHRPGHGDVFLTEHAGDSAEAYELTVGTGDVTISGGGAAGVFYGEQSVEQILKTAEDHATLPAGSARERPAQPERGLMIDTAREYWPVATLLNTIRQMAWMKLNTFHWHVTDSEAFRLRLPGYAGLAAARSYTPEDVRRIEAYARRYHVAVVPEMDIPGHATSLTAYRPPLRWDCASMNQIIHAGRIDPGFTVDITKQANVAWLDGLTEAFLSVFDAPVVHLGGDETPDADLQSRCPELAAYAKSRGYAKTEDVFLAYENHLDDLVRRHGRTMEIWGWWPQTGGGASVTVDKDVRIQAWLGDEATFLAQGYQVLVSNEHSRLYVVPKDPPGTGNGNYIPDDAALYGAYAPPSSPQVEGMQMAEWGDNAYAMPAAYFAHYLRRPMQILASSAWNGPRDGGHLDYELTADRVGSAPGVPETGDPDATVVDGTPYGADDAAAAFDGDPATAFTGQTAGIDLGAGRDTSVSEVRLLPRSNRTADLSALVGGRIQGCVTGPDTGCRDLARVRWTPTMDWLTLPVDDGSRYRWLRYAGPPGSTGAVAEIQFLTRRAGALQVRVRAPARLSPDRPTTATVTLTNDSDRTVDRVSLRVTADGQADQGRLDGRPRAVPGRIGPGRTVAVPVTLPTGHAAAGDYRVSADVAYRRGAGTAERFTARATAVGTVPFTTFAQAFDNIGTTDDANPQRGGVDGAMSSFSRQDLASAGAVAGRTLTAGGFRYTWPDTAAGEPDNAVAHGQVIPVSGRPARIGVLATATYAPPGGLTGTGTVTYTDGTTTPYTITVPDWSADAPVGVVLAVHGTKVNGFARAQAGRTANVFSFAVPVAAGKRPASITLPAGPAWAAGKTPAIHVFALSTRSG</sequence>
<dbReference type="PRINTS" id="PR00738">
    <property type="entry name" value="GLHYDRLASE20"/>
</dbReference>
<evidence type="ECO:0000256" key="4">
    <source>
        <dbReference type="ARBA" id="ARBA00022801"/>
    </source>
</evidence>
<dbReference type="EMBL" id="BAABHF010000015">
    <property type="protein sequence ID" value="GAA4489989.1"/>
    <property type="molecule type" value="Genomic_DNA"/>
</dbReference>
<dbReference type="Proteomes" id="UP001500503">
    <property type="component" value="Unassembled WGS sequence"/>
</dbReference>
<dbReference type="Gene3D" id="3.20.20.80">
    <property type="entry name" value="Glycosidases"/>
    <property type="match status" value="1"/>
</dbReference>
<dbReference type="PANTHER" id="PTHR22600">
    <property type="entry name" value="BETA-HEXOSAMINIDASE"/>
    <property type="match status" value="1"/>
</dbReference>
<proteinExistence type="inferred from homology"/>
<evidence type="ECO:0000256" key="6">
    <source>
        <dbReference type="SAM" id="SignalP"/>
    </source>
</evidence>
<dbReference type="EC" id="3.2.1.52" evidence="3"/>
<keyword evidence="10" id="KW-1185">Reference proteome</keyword>
<dbReference type="InterPro" id="IPR015882">
    <property type="entry name" value="HEX_bac_N"/>
</dbReference>
<feature type="chain" id="PRO_5047087268" description="beta-N-acetylhexosaminidase" evidence="6">
    <location>
        <begin position="22"/>
        <end position="939"/>
    </location>
</feature>
<evidence type="ECO:0000256" key="1">
    <source>
        <dbReference type="ARBA" id="ARBA00001231"/>
    </source>
</evidence>
<accession>A0ABP8PR91</accession>
<evidence type="ECO:0000256" key="5">
    <source>
        <dbReference type="ARBA" id="ARBA00023295"/>
    </source>
</evidence>
<dbReference type="Pfam" id="PF02838">
    <property type="entry name" value="Glyco_hydro_20b"/>
    <property type="match status" value="1"/>
</dbReference>
<evidence type="ECO:0000256" key="3">
    <source>
        <dbReference type="ARBA" id="ARBA00012663"/>
    </source>
</evidence>
<keyword evidence="4" id="KW-0378">Hydrolase</keyword>
<feature type="domain" description="Beta-hexosaminidase bacterial type N-terminal" evidence="8">
    <location>
        <begin position="26"/>
        <end position="149"/>
    </location>
</feature>
<comment type="caution">
    <text evidence="9">The sequence shown here is derived from an EMBL/GenBank/DDBJ whole genome shotgun (WGS) entry which is preliminary data.</text>
</comment>
<reference evidence="10" key="1">
    <citation type="journal article" date="2019" name="Int. J. Syst. Evol. Microbiol.">
        <title>The Global Catalogue of Microorganisms (GCM) 10K type strain sequencing project: providing services to taxonomists for standard genome sequencing and annotation.</title>
        <authorList>
            <consortium name="The Broad Institute Genomics Platform"/>
            <consortium name="The Broad Institute Genome Sequencing Center for Infectious Disease"/>
            <person name="Wu L."/>
            <person name="Ma J."/>
        </authorList>
    </citation>
    <scope>NUCLEOTIDE SEQUENCE [LARGE SCALE GENOMIC DNA]</scope>
    <source>
        <strain evidence="10">JCM 17933</strain>
    </source>
</reference>
<keyword evidence="5" id="KW-0326">Glycosidase</keyword>
<dbReference type="InterPro" id="IPR029018">
    <property type="entry name" value="Hex-like_dom2"/>
</dbReference>
<organism evidence="9 10">
    <name type="scientific">Actinoallomurus oryzae</name>
    <dbReference type="NCBI Taxonomy" id="502180"/>
    <lineage>
        <taxon>Bacteria</taxon>
        <taxon>Bacillati</taxon>
        <taxon>Actinomycetota</taxon>
        <taxon>Actinomycetes</taxon>
        <taxon>Streptosporangiales</taxon>
        <taxon>Thermomonosporaceae</taxon>
        <taxon>Actinoallomurus</taxon>
    </lineage>
</organism>
<dbReference type="Gene3D" id="3.30.379.10">
    <property type="entry name" value="Chitobiase/beta-hexosaminidase domain 2-like"/>
    <property type="match status" value="1"/>
</dbReference>
<feature type="signal peptide" evidence="6">
    <location>
        <begin position="1"/>
        <end position="21"/>
    </location>
</feature>
<dbReference type="InterPro" id="IPR025705">
    <property type="entry name" value="Beta_hexosaminidase_sua/sub"/>
</dbReference>
<dbReference type="Pfam" id="PF00728">
    <property type="entry name" value="Glyco_hydro_20"/>
    <property type="match status" value="1"/>
</dbReference>
<dbReference type="InterPro" id="IPR015883">
    <property type="entry name" value="Glyco_hydro_20_cat"/>
</dbReference>
<protein>
    <recommendedName>
        <fullName evidence="3">beta-N-acetylhexosaminidase</fullName>
        <ecNumber evidence="3">3.2.1.52</ecNumber>
    </recommendedName>
</protein>
<dbReference type="SUPFAM" id="SSF51445">
    <property type="entry name" value="(Trans)glycosidases"/>
    <property type="match status" value="1"/>
</dbReference>
<keyword evidence="6" id="KW-0732">Signal</keyword>
<dbReference type="InterPro" id="IPR017853">
    <property type="entry name" value="GH"/>
</dbReference>
<feature type="domain" description="Glycoside hydrolase family 20 catalytic" evidence="7">
    <location>
        <begin position="158"/>
        <end position="402"/>
    </location>
</feature>
<evidence type="ECO:0000313" key="10">
    <source>
        <dbReference type="Proteomes" id="UP001500503"/>
    </source>
</evidence>
<dbReference type="RefSeq" id="WP_345460975.1">
    <property type="nucleotide sequence ID" value="NZ_BAABHF010000015.1"/>
</dbReference>
<comment type="catalytic activity">
    <reaction evidence="1">
        <text>Hydrolysis of terminal non-reducing N-acetyl-D-hexosamine residues in N-acetyl-beta-D-hexosaminides.</text>
        <dbReference type="EC" id="3.2.1.52"/>
    </reaction>
</comment>
<name>A0ABP8PR91_9ACTN</name>
<evidence type="ECO:0000259" key="8">
    <source>
        <dbReference type="Pfam" id="PF02838"/>
    </source>
</evidence>
<dbReference type="Gene3D" id="2.60.120.260">
    <property type="entry name" value="Galactose-binding domain-like"/>
    <property type="match status" value="1"/>
</dbReference>
<gene>
    <name evidence="9" type="ORF">GCM10023191_021590</name>
</gene>
<evidence type="ECO:0000259" key="7">
    <source>
        <dbReference type="Pfam" id="PF00728"/>
    </source>
</evidence>